<comment type="caution">
    <text evidence="3">The sequence shown here is derived from an EMBL/GenBank/DDBJ whole genome shotgun (WGS) entry which is preliminary data.</text>
</comment>
<gene>
    <name evidence="3" type="ORF">H9710_04810</name>
</gene>
<dbReference type="InterPro" id="IPR012867">
    <property type="entry name" value="DUF1648"/>
</dbReference>
<evidence type="ECO:0000259" key="2">
    <source>
        <dbReference type="Pfam" id="PF07853"/>
    </source>
</evidence>
<keyword evidence="1" id="KW-1133">Transmembrane helix</keyword>
<evidence type="ECO:0000313" key="3">
    <source>
        <dbReference type="EMBL" id="HJB97884.1"/>
    </source>
</evidence>
<evidence type="ECO:0000256" key="1">
    <source>
        <dbReference type="SAM" id="Phobius"/>
    </source>
</evidence>
<proteinExistence type="predicted"/>
<dbReference type="Proteomes" id="UP000826793">
    <property type="component" value="Unassembled WGS sequence"/>
</dbReference>
<feature type="transmembrane region" description="Helical" evidence="1">
    <location>
        <begin position="90"/>
        <end position="113"/>
    </location>
</feature>
<organism evidence="3 4">
    <name type="scientific">Candidatus Acutalibacter pullicola</name>
    <dbReference type="NCBI Taxonomy" id="2838417"/>
    <lineage>
        <taxon>Bacteria</taxon>
        <taxon>Bacillati</taxon>
        <taxon>Bacillota</taxon>
        <taxon>Clostridia</taxon>
        <taxon>Eubacteriales</taxon>
        <taxon>Acutalibacteraceae</taxon>
        <taxon>Acutalibacter</taxon>
    </lineage>
</organism>
<dbReference type="Pfam" id="PF07853">
    <property type="entry name" value="DUF1648"/>
    <property type="match status" value="1"/>
</dbReference>
<name>A0A9D2MVB7_9FIRM</name>
<dbReference type="AlphaFoldDB" id="A0A9D2MVB7"/>
<keyword evidence="1" id="KW-0472">Membrane</keyword>
<accession>A0A9D2MVB7</accession>
<feature type="domain" description="DUF1648" evidence="2">
    <location>
        <begin position="13"/>
        <end position="60"/>
    </location>
</feature>
<feature type="transmembrane region" description="Helical" evidence="1">
    <location>
        <begin position="50"/>
        <end position="70"/>
    </location>
</feature>
<reference evidence="3" key="2">
    <citation type="submission" date="2021-04" db="EMBL/GenBank/DDBJ databases">
        <authorList>
            <person name="Gilroy R."/>
        </authorList>
    </citation>
    <scope>NUCLEOTIDE SEQUENCE</scope>
    <source>
        <strain evidence="3">CHK185-1770</strain>
    </source>
</reference>
<dbReference type="EMBL" id="DWXG01000038">
    <property type="protein sequence ID" value="HJB97884.1"/>
    <property type="molecule type" value="Genomic_DNA"/>
</dbReference>
<feature type="transmembrane region" description="Helical" evidence="1">
    <location>
        <begin position="119"/>
        <end position="141"/>
    </location>
</feature>
<evidence type="ECO:0000313" key="4">
    <source>
        <dbReference type="Proteomes" id="UP000826793"/>
    </source>
</evidence>
<sequence length="152" mass="16689">MKAFVKTYWLELLFFAVGFVGAVLAMPFLPRSIPLQFQGDGTITRTGPRWMLFLIPLVQLVACYGFHWWIGQCLEKLPALAPTLSGVERLLPAVLSIILLSLELCVLLAAWGVTVPVGTVMLIELLLVPLVFVGFVAVKIIRNIGNLGKGNQ</sequence>
<feature type="transmembrane region" description="Helical" evidence="1">
    <location>
        <begin position="12"/>
        <end position="30"/>
    </location>
</feature>
<reference evidence="3" key="1">
    <citation type="journal article" date="2021" name="PeerJ">
        <title>Extensive microbial diversity within the chicken gut microbiome revealed by metagenomics and culture.</title>
        <authorList>
            <person name="Gilroy R."/>
            <person name="Ravi A."/>
            <person name="Getino M."/>
            <person name="Pursley I."/>
            <person name="Horton D.L."/>
            <person name="Alikhan N.F."/>
            <person name="Baker D."/>
            <person name="Gharbi K."/>
            <person name="Hall N."/>
            <person name="Watson M."/>
            <person name="Adriaenssens E.M."/>
            <person name="Foster-Nyarko E."/>
            <person name="Jarju S."/>
            <person name="Secka A."/>
            <person name="Antonio M."/>
            <person name="Oren A."/>
            <person name="Chaudhuri R.R."/>
            <person name="La Ragione R."/>
            <person name="Hildebrand F."/>
            <person name="Pallen M.J."/>
        </authorList>
    </citation>
    <scope>NUCLEOTIDE SEQUENCE</scope>
    <source>
        <strain evidence="3">CHK185-1770</strain>
    </source>
</reference>
<keyword evidence="1" id="KW-0812">Transmembrane</keyword>
<protein>
    <submittedName>
        <fullName evidence="3">DUF1648 domain-containing protein</fullName>
    </submittedName>
</protein>